<accession>A0A4P2VX38</accession>
<dbReference type="RefSeq" id="WP_130611484.1">
    <property type="nucleotide sequence ID" value="NZ_AP019368.1"/>
</dbReference>
<reference evidence="1 2" key="1">
    <citation type="submission" date="2018-12" db="EMBL/GenBank/DDBJ databases">
        <title>Rubrispira sanarue gen. nov., sp., nov., a member of the order Silvanigrellales, isolated from a brackish lake in Hamamatsu Japan.</title>
        <authorList>
            <person name="Maejima Y."/>
            <person name="Iino T."/>
            <person name="Muraguchi Y."/>
            <person name="Fukuda K."/>
            <person name="Nojiri H."/>
            <person name="Ohkuma M."/>
            <person name="Moriuchi R."/>
            <person name="Dohra H."/>
            <person name="Kimbara K."/>
            <person name="Shintani M."/>
        </authorList>
    </citation>
    <scope>NUCLEOTIDE SEQUENCE [LARGE SCALE GENOMIC DNA]</scope>
    <source>
        <strain evidence="1 2">RF1110005</strain>
    </source>
</reference>
<evidence type="ECO:0000313" key="1">
    <source>
        <dbReference type="EMBL" id="BBH54195.1"/>
    </source>
</evidence>
<dbReference type="Proteomes" id="UP000291236">
    <property type="component" value="Chromosome"/>
</dbReference>
<keyword evidence="2" id="KW-1185">Reference proteome</keyword>
<protein>
    <recommendedName>
        <fullName evidence="3">Lipoprotein</fullName>
    </recommendedName>
</protein>
<name>A0A4P2VX38_FLUSA</name>
<dbReference type="EMBL" id="AP019368">
    <property type="protein sequence ID" value="BBH54195.1"/>
    <property type="molecule type" value="Genomic_DNA"/>
</dbReference>
<dbReference type="AlphaFoldDB" id="A0A4P2VX38"/>
<dbReference type="OrthoDB" id="5294864at2"/>
<evidence type="ECO:0000313" key="2">
    <source>
        <dbReference type="Proteomes" id="UP000291236"/>
    </source>
</evidence>
<organism evidence="1 2">
    <name type="scientific">Fluviispira sanaruensis</name>
    <dbReference type="NCBI Taxonomy" id="2493639"/>
    <lineage>
        <taxon>Bacteria</taxon>
        <taxon>Pseudomonadati</taxon>
        <taxon>Bdellovibrionota</taxon>
        <taxon>Oligoflexia</taxon>
        <taxon>Silvanigrellales</taxon>
        <taxon>Silvanigrellaceae</taxon>
        <taxon>Fluviispira</taxon>
    </lineage>
</organism>
<dbReference type="KEGG" id="sbf:JCM31447_26550"/>
<evidence type="ECO:0008006" key="3">
    <source>
        <dbReference type="Google" id="ProtNLM"/>
    </source>
</evidence>
<proteinExistence type="predicted"/>
<gene>
    <name evidence="1" type="ORF">JCM31447_26550</name>
</gene>
<dbReference type="PROSITE" id="PS51257">
    <property type="entry name" value="PROKAR_LIPOPROTEIN"/>
    <property type="match status" value="1"/>
</dbReference>
<sequence>MLHKFTNAFLVILLFCSCTTLRSRKLDKVPEDEAIQRISATIASLCSSNNNPQFLADINSSNFRVPSFQLEAIWENKFNRLKGSVIGPLGEEYSSFEVNKNKIDYTFQTEAILDTDSLNQMTSLFAKIGSKNLREFICGGYAFKKINSNDGIFVEAKEDEKNKIYTEQDLKPIENKRQYIAISTVKISDNEIEVQSNLSLERKGLGYTLVMNSQFYYGLFSNETDVYVRWAGYVLADNIYPSELTFRIGSDVYTINLSEYQ</sequence>